<dbReference type="InterPro" id="IPR000719">
    <property type="entry name" value="Prot_kinase_dom"/>
</dbReference>
<dbReference type="GO" id="GO:0004674">
    <property type="term" value="F:protein serine/threonine kinase activity"/>
    <property type="evidence" value="ECO:0007669"/>
    <property type="project" value="UniProtKB-EC"/>
</dbReference>
<dbReference type="InterPro" id="IPR045269">
    <property type="entry name" value="Atg1-like"/>
</dbReference>
<organism evidence="1 2">
    <name type="scientific">Saccharomyces kudriavzevii (strain ATCC MYA-4449 / AS 2.2408 / CBS 8840 / NBRC 1802 / NCYC 2889)</name>
    <name type="common">Yeast</name>
    <dbReference type="NCBI Taxonomy" id="226230"/>
    <lineage>
        <taxon>Eukaryota</taxon>
        <taxon>Fungi</taxon>
        <taxon>Dikarya</taxon>
        <taxon>Ascomycota</taxon>
        <taxon>Saccharomycotina</taxon>
        <taxon>Saccharomycetes</taxon>
        <taxon>Saccharomycetales</taxon>
        <taxon>Saccharomycetaceae</taxon>
        <taxon>Saccharomyces</taxon>
    </lineage>
</organism>
<name>A0AA35NJC3_SACK1</name>
<dbReference type="PROSITE" id="PS50011">
    <property type="entry name" value="PROTEIN_KINASE_DOM"/>
    <property type="match status" value="1"/>
</dbReference>
<dbReference type="EMBL" id="OX365906">
    <property type="protein sequence ID" value="CAI4044853.1"/>
    <property type="molecule type" value="Genomic_DNA"/>
</dbReference>
<sequence>MSPQQVIPTLIPEWAPLSQQSYKREDDLESLSTPTSQTSSLDSSFSQLKPTYSSIVGDNIDIIVDKIRPFVRKITASEQGKKTINQYTLGASAGSGQFGYVRKAYSSTLDEVVAVKIIPKKPWNAQQYSVNQVMRQIQLWKSRGRITANISGNEAMRLMNIDKCRWEIYAASKLRDNAHIIQLIECLDSPFSESIWIVSKWCNLGQLQWRRDNDEDILPQWKRVVTSNCSISKFTGKILEDITKGLQYLYSEGCIHRDIKPSNILLDENEKVAKLSDFGSCVFIPQSLPFNDSNLEDCFKRELNKIVGTPAFIAPELCHLGNSKRDFVTDGFKLDIWSLGVTLYCLLYNELPFSGDNEFETYHKIMEVSLDYKLTGDNLNDLVIKRLLRKDVSLRIDINDLAKTLLYGEYSENCDRPLLFNAKPMTNEGPVKRFFDRLLTRKGKKKASGKLKDKTFEATNSKVTPSTHIDTYQDREAFSTTVLRSSPDSSDYCSSLEEEPVHVTNFLDTFCGSNESLNSSKVDNDRRNTETKSGKSDSSTSPLKIPTPIKDMIRLKSSPKETGKNHYTGRSPDSVTSPLKGSTKENCTVGNRRSKKLAHSGNILNFKAYINPVDSDTRETVEDVRTYLNFADSGQV</sequence>
<dbReference type="Gene3D" id="1.10.510.10">
    <property type="entry name" value="Transferase(Phosphotransferase) domain 1"/>
    <property type="match status" value="1"/>
</dbReference>
<dbReference type="GO" id="GO:0010506">
    <property type="term" value="P:regulation of autophagy"/>
    <property type="evidence" value="ECO:0007669"/>
    <property type="project" value="InterPro"/>
</dbReference>
<evidence type="ECO:0000313" key="1">
    <source>
        <dbReference type="EMBL" id="CAI4044853.1"/>
    </source>
</evidence>
<dbReference type="PANTHER" id="PTHR24348">
    <property type="entry name" value="SERINE/THREONINE-PROTEIN KINASE UNC-51-RELATED"/>
    <property type="match status" value="1"/>
</dbReference>
<reference evidence="1" key="1">
    <citation type="submission" date="2022-10" db="EMBL/GenBank/DDBJ databases">
        <authorList>
            <person name="Byrne P K."/>
        </authorList>
    </citation>
    <scope>NUCLEOTIDE SEQUENCE</scope>
    <source>
        <strain evidence="1">IFO1802</strain>
    </source>
</reference>
<dbReference type="Gene3D" id="3.30.200.20">
    <property type="entry name" value="Phosphorylase Kinase, domain 1"/>
    <property type="match status" value="1"/>
</dbReference>
<dbReference type="GO" id="GO:0000407">
    <property type="term" value="C:phagophore assembly site"/>
    <property type="evidence" value="ECO:0007669"/>
    <property type="project" value="TreeGrafter"/>
</dbReference>
<dbReference type="Pfam" id="PF00069">
    <property type="entry name" value="Pkinase"/>
    <property type="match status" value="1"/>
</dbReference>
<dbReference type="Proteomes" id="UP001162087">
    <property type="component" value="Chromosome 11"/>
</dbReference>
<evidence type="ECO:0000313" key="2">
    <source>
        <dbReference type="Proteomes" id="UP001162087"/>
    </source>
</evidence>
<keyword evidence="2" id="KW-1185">Reference proteome</keyword>
<proteinExistence type="predicted"/>
<dbReference type="GO" id="GO:0005776">
    <property type="term" value="C:autophagosome"/>
    <property type="evidence" value="ECO:0007669"/>
    <property type="project" value="TreeGrafter"/>
</dbReference>
<dbReference type="InterPro" id="IPR011009">
    <property type="entry name" value="Kinase-like_dom_sf"/>
</dbReference>
<dbReference type="PROSITE" id="PS00108">
    <property type="entry name" value="PROTEIN_KINASE_ST"/>
    <property type="match status" value="1"/>
</dbReference>
<dbReference type="PANTHER" id="PTHR24348:SF22">
    <property type="entry name" value="NON-SPECIFIC SERINE_THREONINE PROTEIN KINASE"/>
    <property type="match status" value="1"/>
</dbReference>
<accession>A0AA35NJC3</accession>
<dbReference type="SUPFAM" id="SSF56112">
    <property type="entry name" value="Protein kinase-like (PK-like)"/>
    <property type="match status" value="1"/>
</dbReference>
<dbReference type="GO" id="GO:0005524">
    <property type="term" value="F:ATP binding"/>
    <property type="evidence" value="ECO:0007669"/>
    <property type="project" value="UniProtKB-KW"/>
</dbReference>
<dbReference type="GO" id="GO:0016020">
    <property type="term" value="C:membrane"/>
    <property type="evidence" value="ECO:0007669"/>
    <property type="project" value="TreeGrafter"/>
</dbReference>
<dbReference type="GO" id="GO:0000045">
    <property type="term" value="P:autophagosome assembly"/>
    <property type="evidence" value="ECO:0007669"/>
    <property type="project" value="TreeGrafter"/>
</dbReference>
<dbReference type="InterPro" id="IPR008271">
    <property type="entry name" value="Ser/Thr_kinase_AS"/>
</dbReference>
<protein>
    <submittedName>
        <fullName evidence="1">Uncharacterized protein</fullName>
    </submittedName>
</protein>
<dbReference type="OrthoDB" id="68483at2759"/>
<gene>
    <name evidence="1" type="primary">SKDI11G1640</name>
    <name evidence="1" type="ORF">SKDI_11G1640</name>
</gene>
<dbReference type="SMART" id="SM00220">
    <property type="entry name" value="S_TKc"/>
    <property type="match status" value="1"/>
</dbReference>
<dbReference type="GO" id="GO:0005829">
    <property type="term" value="C:cytosol"/>
    <property type="evidence" value="ECO:0007669"/>
    <property type="project" value="TreeGrafter"/>
</dbReference>